<reference evidence="5 6" key="1">
    <citation type="submission" date="2015-12" db="EMBL/GenBank/DDBJ databases">
        <title>The genome of Folsomia candida.</title>
        <authorList>
            <person name="Faddeeva A."/>
            <person name="Derks M.F."/>
            <person name="Anvar Y."/>
            <person name="Smit S."/>
            <person name="Van Straalen N."/>
            <person name="Roelofs D."/>
        </authorList>
    </citation>
    <scope>NUCLEOTIDE SEQUENCE [LARGE SCALE GENOMIC DNA]</scope>
    <source>
        <strain evidence="5 6">VU population</strain>
        <tissue evidence="5">Whole body</tissue>
    </source>
</reference>
<dbReference type="PANTHER" id="PTHR47706">
    <property type="entry name" value="NMRA-LIKE FAMILY PROTEIN"/>
    <property type="match status" value="1"/>
</dbReference>
<comment type="caution">
    <text evidence="5">The sequence shown here is derived from an EMBL/GenBank/DDBJ whole genome shotgun (WGS) entry which is preliminary data.</text>
</comment>
<keyword evidence="3" id="KW-0472">Membrane</keyword>
<keyword evidence="3" id="KW-1133">Transmembrane helix</keyword>
<organism evidence="5 6">
    <name type="scientific">Folsomia candida</name>
    <name type="common">Springtail</name>
    <dbReference type="NCBI Taxonomy" id="158441"/>
    <lineage>
        <taxon>Eukaryota</taxon>
        <taxon>Metazoa</taxon>
        <taxon>Ecdysozoa</taxon>
        <taxon>Arthropoda</taxon>
        <taxon>Hexapoda</taxon>
        <taxon>Collembola</taxon>
        <taxon>Entomobryomorpha</taxon>
        <taxon>Isotomoidea</taxon>
        <taxon>Isotomidae</taxon>
        <taxon>Proisotominae</taxon>
        <taxon>Folsomia</taxon>
    </lineage>
</organism>
<dbReference type="SUPFAM" id="SSF51735">
    <property type="entry name" value="NAD(P)-binding Rossmann-fold domains"/>
    <property type="match status" value="1"/>
</dbReference>
<feature type="transmembrane region" description="Helical" evidence="3">
    <location>
        <begin position="6"/>
        <end position="28"/>
    </location>
</feature>
<name>A0A226DEP4_FOLCA</name>
<evidence type="ECO:0000313" key="6">
    <source>
        <dbReference type="Proteomes" id="UP000198287"/>
    </source>
</evidence>
<dbReference type="GO" id="GO:0016491">
    <property type="term" value="F:oxidoreductase activity"/>
    <property type="evidence" value="ECO:0007669"/>
    <property type="project" value="UniProtKB-KW"/>
</dbReference>
<keyword evidence="1" id="KW-0521">NADP</keyword>
<dbReference type="Pfam" id="PF05368">
    <property type="entry name" value="NmrA"/>
    <property type="match status" value="1"/>
</dbReference>
<keyword evidence="2" id="KW-0560">Oxidoreductase</keyword>
<dbReference type="EMBL" id="LNIX01000022">
    <property type="protein sequence ID" value="OXA43448.1"/>
    <property type="molecule type" value="Genomic_DNA"/>
</dbReference>
<dbReference type="OrthoDB" id="9974981at2759"/>
<dbReference type="AlphaFoldDB" id="A0A226DEP4"/>
<gene>
    <name evidence="5" type="ORF">Fcan01_21820</name>
</gene>
<evidence type="ECO:0000313" key="5">
    <source>
        <dbReference type="EMBL" id="OXA43448.1"/>
    </source>
</evidence>
<evidence type="ECO:0000256" key="2">
    <source>
        <dbReference type="ARBA" id="ARBA00023002"/>
    </source>
</evidence>
<dbReference type="InterPro" id="IPR036291">
    <property type="entry name" value="NAD(P)-bd_dom_sf"/>
</dbReference>
<dbReference type="InterPro" id="IPR008030">
    <property type="entry name" value="NmrA-like"/>
</dbReference>
<protein>
    <submittedName>
        <fullName evidence="5">Bifunctional pinoresinol-lariciresinol reductase 1</fullName>
    </submittedName>
</protein>
<feature type="domain" description="NmrA-like" evidence="4">
    <location>
        <begin position="5"/>
        <end position="247"/>
    </location>
</feature>
<dbReference type="InterPro" id="IPR051609">
    <property type="entry name" value="NmrA/Isoflavone_reductase-like"/>
</dbReference>
<keyword evidence="3" id="KW-0812">Transmembrane</keyword>
<dbReference type="Proteomes" id="UP000198287">
    <property type="component" value="Unassembled WGS sequence"/>
</dbReference>
<dbReference type="STRING" id="158441.A0A226DEP4"/>
<dbReference type="PANTHER" id="PTHR47706:SF9">
    <property type="entry name" value="NMRA-LIKE DOMAIN-CONTAINING PROTEIN-RELATED"/>
    <property type="match status" value="1"/>
</dbReference>
<keyword evidence="6" id="KW-1185">Reference proteome</keyword>
<dbReference type="Gene3D" id="3.40.50.720">
    <property type="entry name" value="NAD(P)-binding Rossmann-like Domain"/>
    <property type="match status" value="1"/>
</dbReference>
<accession>A0A226DEP4</accession>
<evidence type="ECO:0000256" key="1">
    <source>
        <dbReference type="ARBA" id="ARBA00022857"/>
    </source>
</evidence>
<evidence type="ECO:0000256" key="3">
    <source>
        <dbReference type="SAM" id="Phobius"/>
    </source>
</evidence>
<dbReference type="Gene3D" id="3.90.25.10">
    <property type="entry name" value="UDP-galactose 4-epimerase, domain 1"/>
    <property type="match status" value="1"/>
</dbReference>
<sequence>MGRPVIAIVGSFGYVGSFLTPAFLDALISGRVREVRILASSKAVVEGEKGVALKDVGATVVVVNFARKETLVAALKGVDVVICAMGTGPGSVEARRLLLEAMVMTGVDVYFPSEWGTNHYDTKRMGGLDHTVFAEKKEHWVEVGLKTGLKRVRFHCGMIMESTFGTWAGLDCKKGVWRVPGNGETPIAFTAAKDIGRFALEAALLAFSEPNKIPEALEVVGDTASLKDCATLMDAVSGKKTKLHLLSFQDALTKQSQSKDFLAIFPLLFQAGALNLKREEANGNAILNPNEEIWQLVKLTDFAQQTGGIP</sequence>
<evidence type="ECO:0000259" key="4">
    <source>
        <dbReference type="Pfam" id="PF05368"/>
    </source>
</evidence>
<proteinExistence type="predicted"/>